<dbReference type="PIR" id="B72683">
    <property type="entry name" value="B72683"/>
</dbReference>
<reference evidence="2 3" key="1">
    <citation type="journal article" date="1999" name="DNA Res.">
        <title>Complete genome sequence of an aerobic hyper-thermophilic crenarchaeon, Aeropyrum pernix K1.</title>
        <authorList>
            <person name="Kawarabayasi Y."/>
            <person name="Hino Y."/>
            <person name="Horikawa H."/>
            <person name="Yamazaki S."/>
            <person name="Haikawa Y."/>
            <person name="Jin-no K."/>
            <person name="Takahashi M."/>
            <person name="Sekine M."/>
            <person name="Baba S."/>
            <person name="Ankai A."/>
            <person name="Kosugi H."/>
            <person name="Hosoyama A."/>
            <person name="Fukui S."/>
            <person name="Nagai Y."/>
            <person name="Nishijima K."/>
            <person name="Nakazawa H."/>
            <person name="Takamiya M."/>
            <person name="Masuda S."/>
            <person name="Funahashi T."/>
            <person name="Tanaka T."/>
            <person name="Kudoh Y."/>
            <person name="Yamazaki J."/>
            <person name="Kushida N."/>
            <person name="Oguchi A."/>
            <person name="Aoki K."/>
            <person name="Kubota K."/>
            <person name="Nakamura Y."/>
            <person name="Nomura N."/>
            <person name="Sako Y."/>
            <person name="Kikuchi H."/>
        </authorList>
    </citation>
    <scope>NUCLEOTIDE SEQUENCE [LARGE SCALE GENOMIC DNA]</scope>
    <source>
        <strain evidence="3">ATCC 700893 / DSM 11879 / JCM 9820 / NBRC 100138 / K1</strain>
    </source>
</reference>
<evidence type="ECO:0000313" key="2">
    <source>
        <dbReference type="EMBL" id="BAA79866.1"/>
    </source>
</evidence>
<accession>Q9YDN1</accession>
<keyword evidence="3" id="KW-1185">Reference proteome</keyword>
<evidence type="ECO:0000256" key="1">
    <source>
        <dbReference type="SAM" id="Coils"/>
    </source>
</evidence>
<dbReference type="PATRIC" id="fig|272557.25.peg.635"/>
<dbReference type="STRING" id="272557.APE_0883"/>
<sequence>MGLGEVAAEVERLLGRVEEVRLEVLRLLNALPYSNCTLDYRWVRNSSGAKYWYWYAVCIVDGRRRHVYLGKAPGERVSEIEKAGRARRLIVLHRRLLKARRRLKAAADRAERVLDAALRDAREALEEAEQALARLKEETARV</sequence>
<dbReference type="GeneID" id="1444976"/>
<evidence type="ECO:0000313" key="3">
    <source>
        <dbReference type="Proteomes" id="UP000002518"/>
    </source>
</evidence>
<dbReference type="EMBL" id="BA000002">
    <property type="protein sequence ID" value="BAA79866.1"/>
    <property type="molecule type" value="Genomic_DNA"/>
</dbReference>
<dbReference type="EnsemblBacteria" id="BAA79866">
    <property type="protein sequence ID" value="BAA79866"/>
    <property type="gene ID" value="APE_0883"/>
</dbReference>
<dbReference type="AlphaFoldDB" id="Q9YDN1"/>
<organism evidence="2 3">
    <name type="scientific">Aeropyrum pernix (strain ATCC 700893 / DSM 11879 / JCM 9820 / NBRC 100138 / K1)</name>
    <dbReference type="NCBI Taxonomy" id="272557"/>
    <lineage>
        <taxon>Archaea</taxon>
        <taxon>Thermoproteota</taxon>
        <taxon>Thermoprotei</taxon>
        <taxon>Desulfurococcales</taxon>
        <taxon>Desulfurococcaceae</taxon>
        <taxon>Aeropyrum</taxon>
    </lineage>
</organism>
<feature type="coiled-coil region" evidence="1">
    <location>
        <begin position="93"/>
        <end position="141"/>
    </location>
</feature>
<dbReference type="RefSeq" id="WP_010866041.1">
    <property type="nucleotide sequence ID" value="NC_000854.2"/>
</dbReference>
<keyword evidence="1" id="KW-0175">Coiled coil</keyword>
<protein>
    <submittedName>
        <fullName evidence="2">Uncharacterized protein</fullName>
    </submittedName>
</protein>
<gene>
    <name evidence="2" type="ordered locus">APE_0883</name>
</gene>
<dbReference type="Proteomes" id="UP000002518">
    <property type="component" value="Chromosome"/>
</dbReference>
<proteinExistence type="predicted"/>
<dbReference type="KEGG" id="ape:APE_0883"/>
<name>Q9YDN1_AERPE</name>